<protein>
    <submittedName>
        <fullName evidence="1">Uncharacterized protein</fullName>
    </submittedName>
</protein>
<accession>A0A183Q8I8</accession>
<keyword evidence="2" id="KW-1185">Reference proteome</keyword>
<name>A0A183Q8I8_9TREM</name>
<gene>
    <name evidence="1" type="ORF">SMTD_LOCUS22923</name>
</gene>
<dbReference type="Proteomes" id="UP000269396">
    <property type="component" value="Unassembled WGS sequence"/>
</dbReference>
<dbReference type="AlphaFoldDB" id="A0A183Q8I8"/>
<proteinExistence type="predicted"/>
<dbReference type="EMBL" id="UZAL01056033">
    <property type="protein sequence ID" value="VDP89093.1"/>
    <property type="molecule type" value="Genomic_DNA"/>
</dbReference>
<reference evidence="1 2" key="1">
    <citation type="submission" date="2018-11" db="EMBL/GenBank/DDBJ databases">
        <authorList>
            <consortium name="Pathogen Informatics"/>
        </authorList>
    </citation>
    <scope>NUCLEOTIDE SEQUENCE [LARGE SCALE GENOMIC DNA]</scope>
    <source>
        <strain>Denwood</strain>
        <strain evidence="2">Zambia</strain>
    </source>
</reference>
<sequence>MTINVATISNPKNTNVTTNIASKQIPSWKAASLPNVKYCS</sequence>
<organism evidence="1 2">
    <name type="scientific">Schistosoma mattheei</name>
    <dbReference type="NCBI Taxonomy" id="31246"/>
    <lineage>
        <taxon>Eukaryota</taxon>
        <taxon>Metazoa</taxon>
        <taxon>Spiralia</taxon>
        <taxon>Lophotrochozoa</taxon>
        <taxon>Platyhelminthes</taxon>
        <taxon>Trematoda</taxon>
        <taxon>Digenea</taxon>
        <taxon>Strigeidida</taxon>
        <taxon>Schistosomatoidea</taxon>
        <taxon>Schistosomatidae</taxon>
        <taxon>Schistosoma</taxon>
    </lineage>
</organism>
<evidence type="ECO:0000313" key="1">
    <source>
        <dbReference type="EMBL" id="VDP89093.1"/>
    </source>
</evidence>
<evidence type="ECO:0000313" key="2">
    <source>
        <dbReference type="Proteomes" id="UP000269396"/>
    </source>
</evidence>